<proteinExistence type="inferred from homology"/>
<name>A0A3Q0SF27_AMPCI</name>
<dbReference type="SUPFAM" id="SSF48452">
    <property type="entry name" value="TPR-like"/>
    <property type="match status" value="2"/>
</dbReference>
<dbReference type="GO" id="GO:0001965">
    <property type="term" value="F:G-protein alpha-subunit binding"/>
    <property type="evidence" value="ECO:0007669"/>
    <property type="project" value="TreeGrafter"/>
</dbReference>
<dbReference type="Pfam" id="PF02188">
    <property type="entry name" value="GoLoco"/>
    <property type="match status" value="4"/>
</dbReference>
<evidence type="ECO:0000256" key="2">
    <source>
        <dbReference type="ARBA" id="ARBA00004496"/>
    </source>
</evidence>
<feature type="region of interest" description="Disordered" evidence="11">
    <location>
        <begin position="484"/>
        <end position="503"/>
    </location>
</feature>
<comment type="similarity">
    <text evidence="3">Belongs to the GPSM family.</text>
</comment>
<keyword evidence="6" id="KW-0597">Phosphoprotein</keyword>
<feature type="compositionally biased region" description="Basic and acidic residues" evidence="11">
    <location>
        <begin position="611"/>
        <end position="621"/>
    </location>
</feature>
<keyword evidence="9" id="KW-0472">Membrane</keyword>
<dbReference type="PANTHER" id="PTHR45954:SF2">
    <property type="entry name" value="G-PROTEIN-SIGNALING MODULATOR 1"/>
    <property type="match status" value="1"/>
</dbReference>
<dbReference type="PANTHER" id="PTHR45954">
    <property type="entry name" value="LD33695P"/>
    <property type="match status" value="1"/>
</dbReference>
<dbReference type="InterPro" id="IPR003109">
    <property type="entry name" value="GoLoco_motif"/>
</dbReference>
<evidence type="ECO:0000256" key="9">
    <source>
        <dbReference type="ARBA" id="ARBA00023136"/>
    </source>
</evidence>
<evidence type="ECO:0000313" key="12">
    <source>
        <dbReference type="Ensembl" id="ENSACIP00000023524.1"/>
    </source>
</evidence>
<dbReference type="GeneTree" id="ENSGT00940000154667"/>
<dbReference type="STRING" id="61819.ENSACIP00000023524"/>
<dbReference type="InterPro" id="IPR019734">
    <property type="entry name" value="TPR_rpt"/>
</dbReference>
<dbReference type="Pfam" id="PF13374">
    <property type="entry name" value="TPR_10"/>
    <property type="match status" value="1"/>
</dbReference>
<comment type="subcellular location">
    <subcellularLocation>
        <location evidence="1">Cell membrane</location>
    </subcellularLocation>
    <subcellularLocation>
        <location evidence="2">Cytoplasm</location>
    </subcellularLocation>
</comment>
<keyword evidence="5" id="KW-0963">Cytoplasm</keyword>
<dbReference type="GO" id="GO:0005938">
    <property type="term" value="C:cell cortex"/>
    <property type="evidence" value="ECO:0007669"/>
    <property type="project" value="TreeGrafter"/>
</dbReference>
<feature type="region of interest" description="Disordered" evidence="11">
    <location>
        <begin position="611"/>
        <end position="640"/>
    </location>
</feature>
<protein>
    <submittedName>
        <fullName evidence="12">G protein signaling modulator 1b</fullName>
    </submittedName>
</protein>
<sequence length="640" mass="72101">MQENCISSKNLASCLELALEGERLCKAGDFKGGTAFFEAAVKVGTEDLKTLSAIYSQLGNAYFYLKEYGKALEYHKHDLTLARTIGDRIGEGKASGNLGNTLKVLGRFDEAAVCCQRHLDISQEQGDKVGEARALYNMGNVFHAKGKQQLWGCTQEPGDLPPDVRDTLQRATGFYEMNLCLVKELGDRAAQGRAYGNLGNTHYLLGNFVEAIKFHRQRLSIAKEFGDKAAERRAYSNLGNALIFLGQFNTATEYYRKTLQLSRQLRDQVMEAQACYSLGNTYTLLQQYERAIDYHLKHLYIAQELTDRVGEGRACWSLGNAYVSLGNHKQALYYARKHLEISKEIGDRNGELTARMNVDQLMEALGLQNVVQCSVMFIYMSIFSPLGARPKFTKRNSMDSVELWKYSSDKVISLISHVCKPCRKMCHCLLLSSYQPHSNSIFCYCRMVRTKIWKVYQGDPKVICHNCFFDLLSKFQSSRMDDQRCHLDEPQNGENREGAANSMSSLTNPCKNLSTEELFDLIASSQSRRLDDQRVNVGNLPGLRITHNNLGHLVGETDHQEPSDDFFNMLIKCQSSRIDDQRCSPPEAGPHAPTVPDEDFFSLIQRVQAKRMDEQRVHLPTDDQDSPPSPSPEPASGFSS</sequence>
<dbReference type="PROSITE" id="PS50877">
    <property type="entry name" value="GOLOCO"/>
    <property type="match status" value="4"/>
</dbReference>
<feature type="region of interest" description="Disordered" evidence="11">
    <location>
        <begin position="578"/>
        <end position="598"/>
    </location>
</feature>
<dbReference type="Pfam" id="PF13424">
    <property type="entry name" value="TPR_12"/>
    <property type="match status" value="3"/>
</dbReference>
<evidence type="ECO:0000256" key="4">
    <source>
        <dbReference type="ARBA" id="ARBA00022475"/>
    </source>
</evidence>
<dbReference type="OMA" id="HANIANC"/>
<dbReference type="SMART" id="SM00390">
    <property type="entry name" value="GoLoco"/>
    <property type="match status" value="4"/>
</dbReference>
<evidence type="ECO:0000256" key="10">
    <source>
        <dbReference type="PROSITE-ProRule" id="PRU00339"/>
    </source>
</evidence>
<dbReference type="InterPro" id="IPR011990">
    <property type="entry name" value="TPR-like_helical_dom_sf"/>
</dbReference>
<dbReference type="Proteomes" id="UP000261340">
    <property type="component" value="Unplaced"/>
</dbReference>
<keyword evidence="7" id="KW-0677">Repeat</keyword>
<evidence type="ECO:0000313" key="13">
    <source>
        <dbReference type="Proteomes" id="UP000261340"/>
    </source>
</evidence>
<evidence type="ECO:0000256" key="11">
    <source>
        <dbReference type="SAM" id="MobiDB-lite"/>
    </source>
</evidence>
<feature type="repeat" description="TPR" evidence="10">
    <location>
        <begin position="52"/>
        <end position="85"/>
    </location>
</feature>
<reference evidence="12" key="1">
    <citation type="submission" date="2025-08" db="UniProtKB">
        <authorList>
            <consortium name="Ensembl"/>
        </authorList>
    </citation>
    <scope>IDENTIFICATION</scope>
</reference>
<evidence type="ECO:0000256" key="1">
    <source>
        <dbReference type="ARBA" id="ARBA00004236"/>
    </source>
</evidence>
<keyword evidence="13" id="KW-1185">Reference proteome</keyword>
<keyword evidence="4" id="KW-1003">Cell membrane</keyword>
<dbReference type="GO" id="GO:0005886">
    <property type="term" value="C:plasma membrane"/>
    <property type="evidence" value="ECO:0007669"/>
    <property type="project" value="UniProtKB-SubCell"/>
</dbReference>
<evidence type="ECO:0000256" key="8">
    <source>
        <dbReference type="ARBA" id="ARBA00022803"/>
    </source>
</evidence>
<reference evidence="12" key="2">
    <citation type="submission" date="2025-09" db="UniProtKB">
        <authorList>
            <consortium name="Ensembl"/>
        </authorList>
    </citation>
    <scope>IDENTIFICATION</scope>
</reference>
<evidence type="ECO:0000256" key="3">
    <source>
        <dbReference type="ARBA" id="ARBA00006600"/>
    </source>
</evidence>
<evidence type="ECO:0000256" key="7">
    <source>
        <dbReference type="ARBA" id="ARBA00022737"/>
    </source>
</evidence>
<dbReference type="GO" id="GO:0005092">
    <property type="term" value="F:GDP-dissociation inhibitor activity"/>
    <property type="evidence" value="ECO:0007669"/>
    <property type="project" value="TreeGrafter"/>
</dbReference>
<keyword evidence="8 10" id="KW-0802">TPR repeat</keyword>
<evidence type="ECO:0000256" key="6">
    <source>
        <dbReference type="ARBA" id="ARBA00022553"/>
    </source>
</evidence>
<dbReference type="PROSITE" id="PS50005">
    <property type="entry name" value="TPR"/>
    <property type="match status" value="2"/>
</dbReference>
<accession>A0A3Q0SF27</accession>
<dbReference type="GO" id="GO:0000132">
    <property type="term" value="P:establishment of mitotic spindle orientation"/>
    <property type="evidence" value="ECO:0007669"/>
    <property type="project" value="TreeGrafter"/>
</dbReference>
<evidence type="ECO:0000256" key="5">
    <source>
        <dbReference type="ARBA" id="ARBA00022490"/>
    </source>
</evidence>
<dbReference type="InterPro" id="IPR052386">
    <property type="entry name" value="GPSM"/>
</dbReference>
<dbReference type="Ensembl" id="ENSACIT00000024141.1">
    <property type="protein sequence ID" value="ENSACIP00000023524.1"/>
    <property type="gene ID" value="ENSACIG00000018217.1"/>
</dbReference>
<dbReference type="SMART" id="SM00028">
    <property type="entry name" value="TPR"/>
    <property type="match status" value="6"/>
</dbReference>
<dbReference type="FunFam" id="1.25.40.10:FF:000043">
    <property type="entry name" value="G-protein-signaling modulator 2 isoform X1"/>
    <property type="match status" value="1"/>
</dbReference>
<organism evidence="12 13">
    <name type="scientific">Amphilophus citrinellus</name>
    <name type="common">Midas cichlid</name>
    <name type="synonym">Cichlasoma citrinellum</name>
    <dbReference type="NCBI Taxonomy" id="61819"/>
    <lineage>
        <taxon>Eukaryota</taxon>
        <taxon>Metazoa</taxon>
        <taxon>Chordata</taxon>
        <taxon>Craniata</taxon>
        <taxon>Vertebrata</taxon>
        <taxon>Euteleostomi</taxon>
        <taxon>Actinopterygii</taxon>
        <taxon>Neopterygii</taxon>
        <taxon>Teleostei</taxon>
        <taxon>Neoteleostei</taxon>
        <taxon>Acanthomorphata</taxon>
        <taxon>Ovalentaria</taxon>
        <taxon>Cichlomorphae</taxon>
        <taxon>Cichliformes</taxon>
        <taxon>Cichlidae</taxon>
        <taxon>New World cichlids</taxon>
        <taxon>Cichlasomatinae</taxon>
        <taxon>Heroini</taxon>
        <taxon>Amphilophus</taxon>
    </lineage>
</organism>
<feature type="repeat" description="TPR" evidence="10">
    <location>
        <begin position="232"/>
        <end position="265"/>
    </location>
</feature>
<dbReference type="AlphaFoldDB" id="A0A3Q0SF27"/>
<dbReference type="Gene3D" id="1.25.40.10">
    <property type="entry name" value="Tetratricopeptide repeat domain"/>
    <property type="match status" value="3"/>
</dbReference>
<feature type="compositionally biased region" description="Basic and acidic residues" evidence="11">
    <location>
        <begin position="484"/>
        <end position="497"/>
    </location>
</feature>